<dbReference type="InterPro" id="IPR012337">
    <property type="entry name" value="RNaseH-like_sf"/>
</dbReference>
<keyword evidence="12" id="KW-1185">Reference proteome</keyword>
<dbReference type="PANTHER" id="PTHR37984:SF5">
    <property type="entry name" value="PROTEIN NYNRIN-LIKE"/>
    <property type="match status" value="1"/>
</dbReference>
<dbReference type="GO" id="GO:0003964">
    <property type="term" value="F:RNA-directed DNA polymerase activity"/>
    <property type="evidence" value="ECO:0007669"/>
    <property type="project" value="UniProtKB-KW"/>
</dbReference>
<dbReference type="CDD" id="cd09274">
    <property type="entry name" value="RNase_HI_RT_Ty3"/>
    <property type="match status" value="2"/>
</dbReference>
<keyword evidence="3" id="KW-0548">Nucleotidyltransferase</keyword>
<dbReference type="PROSITE" id="PS50878">
    <property type="entry name" value="RT_POL"/>
    <property type="match status" value="2"/>
</dbReference>
<dbReference type="EC" id="2.7.7.49" evidence="1"/>
<feature type="region of interest" description="Disordered" evidence="8">
    <location>
        <begin position="3089"/>
        <end position="3168"/>
    </location>
</feature>
<keyword evidence="7" id="KW-0511">Multifunctional enzyme</keyword>
<dbReference type="FunFam" id="1.10.340.70:FF:000005">
    <property type="entry name" value="Uncharacterized protein"/>
    <property type="match status" value="2"/>
</dbReference>
<feature type="region of interest" description="Disordered" evidence="8">
    <location>
        <begin position="1654"/>
        <end position="1700"/>
    </location>
</feature>
<feature type="compositionally biased region" description="Acidic residues" evidence="8">
    <location>
        <begin position="1663"/>
        <end position="1684"/>
    </location>
</feature>
<dbReference type="eggNOG" id="KOG0017">
    <property type="taxonomic scope" value="Eukaryota"/>
</dbReference>
<feature type="region of interest" description="Disordered" evidence="8">
    <location>
        <begin position="1562"/>
        <end position="1587"/>
    </location>
</feature>
<dbReference type="InterPro" id="IPR036397">
    <property type="entry name" value="RNaseH_sf"/>
</dbReference>
<name>A0A139WIB9_TRICA</name>
<evidence type="ECO:0000256" key="1">
    <source>
        <dbReference type="ARBA" id="ARBA00012493"/>
    </source>
</evidence>
<feature type="region of interest" description="Disordered" evidence="8">
    <location>
        <begin position="279"/>
        <end position="311"/>
    </location>
</feature>
<dbReference type="Gene3D" id="3.30.70.270">
    <property type="match status" value="4"/>
</dbReference>
<dbReference type="InterPro" id="IPR043128">
    <property type="entry name" value="Rev_trsase/Diguanyl_cyclase"/>
</dbReference>
<feature type="compositionally biased region" description="Basic and acidic residues" evidence="8">
    <location>
        <begin position="1875"/>
        <end position="1885"/>
    </location>
</feature>
<keyword evidence="6" id="KW-0695">RNA-directed DNA polymerase</keyword>
<dbReference type="InterPro" id="IPR043502">
    <property type="entry name" value="DNA/RNA_pol_sf"/>
</dbReference>
<feature type="domain" description="Reverse transcriptase" evidence="9">
    <location>
        <begin position="841"/>
        <end position="1019"/>
    </location>
</feature>
<dbReference type="Gene3D" id="1.10.340.70">
    <property type="match status" value="2"/>
</dbReference>
<dbReference type="Pfam" id="PF17921">
    <property type="entry name" value="Integrase_H2C2"/>
    <property type="match status" value="2"/>
</dbReference>
<accession>A0A139WIB9</accession>
<dbReference type="InParanoid" id="A0A139WIB9"/>
<dbReference type="OMA" id="NHAGHIA"/>
<dbReference type="FunFam" id="3.30.420.10:FF:000032">
    <property type="entry name" value="Retrovirus-related Pol polyprotein from transposon 297-like Protein"/>
    <property type="match status" value="2"/>
</dbReference>
<reference evidence="11 12" key="2">
    <citation type="journal article" date="2010" name="Nucleic Acids Res.">
        <title>BeetleBase in 2010: revisions to provide comprehensive genomic information for Tribolium castaneum.</title>
        <authorList>
            <person name="Kim H.S."/>
            <person name="Murphy T."/>
            <person name="Xia J."/>
            <person name="Caragea D."/>
            <person name="Park Y."/>
            <person name="Beeman R.W."/>
            <person name="Lorenzen M.D."/>
            <person name="Butcher S."/>
            <person name="Manak J.R."/>
            <person name="Brown S.J."/>
        </authorList>
    </citation>
    <scope>GENOME REANNOTATION</scope>
    <source>
        <strain evidence="11 12">Georgia GA2</strain>
    </source>
</reference>
<keyword evidence="4" id="KW-0540">Nuclease</keyword>
<dbReference type="SUPFAM" id="SSF56672">
    <property type="entry name" value="DNA/RNA polymerases"/>
    <property type="match status" value="2"/>
</dbReference>
<feature type="domain" description="Reverse transcriptase" evidence="9">
    <location>
        <begin position="2276"/>
        <end position="2454"/>
    </location>
</feature>
<sequence>MHCGMFGLSSMVSRGLYTYLHKTGRDGCLGIHEHQEYRGFYGHVFSRLIPNSTSGGTITIAGSVSMDGKCTGTSYTDNGITWDDVVVTASVKITVQEYEANLKLDQDEISLRGVACSFLTGYCIDAVIGETVWNPVALPDCDKYSLIFCGKGHIIRQVNDPQATSYLVVEQGDKVFALSLMKPDAVCGMRVWQTEHPKLLVTETEPELISRNWKQQVTTENIDLPAYINSKFLYMEQSLKTSVDRAYAYTFHRRCLLRREILKNRLVLAPLSPNVVSTLMSGNNKRKQTRGESPINARRVRGSTDGSDQTVSSIDRLTEVMADFLERSNNRPTAFATKEEVVPPFNPEDRDQSAEAWCRKVDELRGIFRWTEDATIYYALAKLRGLAEVWYKGLPSVNMSWAEWKEKLRTAFPSTRDFNDDLSRMMQRQKRRDESYARYFYEKLSLINACRIIGTDAVSCLIGGIDDVVVKNGRESRQSPNPGIAFRIPRDDQRHKSAPETSYSDHFVVLTSVPGGKNPSPRKTIRRETAFGAGLLRLRKRRALSPTVPEASTGKQPEIGAAMQLLSWYRSHGEILQQEKQRPEDGSTTFELTADRATATVRAHVVPNSVQEVPVLIGRNFTEMPHIVIVKDQTSLNIIATDAESTLSKITPEPALSKIKLRVAQNTIIPQNHAGHIAVSGDEYEGDVLIEAAIRPQEGHEYCLPRTIIHVKANDTAFLPCINLSDNNLNFRKGQTIARAWPCIEEEPPTEMVLRVNNSPPTDLPLDQVKVGPINENERDRLFRLLMDYRDCFALTIDELGCAKSAEMEIRLSEDKPFTYRPYRMARSEQDTVKDIVQELLDNNIVRESESNYCSPVLLVKKKNGEQRLCIDYRKLNAQTVKDNHPLPRVDDQIDRLQGGVYFTSLDLRSGYHQIPLSEESKKYTSFVTPFGQYEYNRVPFGLTNAPRTFQRFMNKILKPARENAAVYLDDVLLHAKDVNEALQNLQKVFEILRSEGLTLNLKKCSFLMTSVTFLGFDIEDGKIKPGQDKTKAIEAYTAPKSVHQIRQFIGLTGYFRHFVKDYALIAKPLTNLTKKSTAWNWGDKEEEAFRKLQAALVTRPTLVLFNAELETGVHTDASALGLAGILLQKQPDERLHPVAYYSRQTTDTEQKYHSYELETLAVVESLKKFRSYLLGIKFTVVTDCNALRATSVKKQIIPRIARWWLQLQEFTFEVKYRPGNRMKHVDALSRNPVESGEIGEVLHIEEADWVLSGQLTDDKIKRIRQILSKPPTNDEERKIYKNYALRDGRVYRITVRGIQWVVPRGMRHQVVRAAHDDFGHFAVEKTLSRLCEHYWFPRMRKYVEQYIACCIACLYNKRASGRKEGFLHPIKKTAEPLNVFHVDHLGPFPKSRRGHTHIIAGIDAFTKFVFLRAVKSTKVKYVTEYFRDIFATYGKPKILISDQGSCFTSKRFKQFCRQNNIRHVMNAVATPRANGQVERLNRTILAALLSSTLEEERWDEHIRNVQFAINNVANKSTRKTPSQLLLGYVPRNGTDVVLRDEITQVSSVVEDLVATREEALAKMSQAQDNQKKNFDKRRKRPRRYKQGDLVLVEKNVASNTGTSRKLIPPYSGPMVVKTVLPNDRYVVTDMKGSHRTSKKTNYERVVAVDRMRPWRVPGGVSDDTDSESGEDEIVPSDEDPEVTDEVRGSTDGSDQTVSSIDRLTEVMADFLERSNNRPTAFATKEEVVPPFNPEDRDQSAEAWCRKVDELRGIFRWTEDATIYYALAKLRGLAEVWYKGLPSVNMSWAEWKEKLRTAFPSTRDFNDDLSRMMQRQKRRDESYARYFYEKLSLINACRIIGTDAVSCLIGGIDDVVVKNGRESRQSPNPGIAFRIPRDDQRHKSAPETSYSDHFVVLTSTPGSKNPSPRKTIRRETVFGAGLLRLRKRRTLSPTVPEASTGKQPEIGAAMQLLSCKTRDPANQKYYKSILINGVESTAYVDLGSSCTTIRLAEVQKLGLDHDSNQKTALKAFGNGVVATLGSTTFELTADRATATVRAHVVPNSVQEVPVLIGRNFTEMPHIVIVKDQTSLNIIATDAESTLSKITPEPALSKIKLRVAQNTIIPQNHAGHIAVSGDEYEGDVLIEAAIRPQEGHEYCLPRTIIHVKANDTAFLPCINLSDNNLNFRKGQTIARAWPCIEEEPPTEMVLRVNNSPPTDLPLDQVKVGPINENERDRLFRLLMDYRDCFALTIDELGCAKSAEMEIRLSEDKPFTYRPYRMARSEQDTVKDIVQELLDNNIVRESESNYCSPVLLVKKKNGEQRLCIDYRKLNAQTVKDNHPLPRVDDQIDRLQGGVYFTSLDLRSGYHQIPLSEESKKYTSFVTPFGQYEYNRVPFGLTNAPRTFQRFMNKILKPARENAAVYLDDVFLHAKDVNEALQNLQKVFEILRSEGLTLNLKKCSFLMTSVTFLRFDIEDGKIKPGQDKTKAIEAYTAPKSVHQIRQFIGLTGYFRHFVKDYALIAKPLTNLTKKSTAWNWGDKEEEAFRKLQAALVTRPTLVLFNAELETEVHTDASALGLAGILLQKQPDERLHPVAYYSRQTTDTEQKYHSYELETLAVVESLKKFRSYLLGIKFTVVTDCNALRATSVKKQIIPRIARWWLQLQEFTFEVKYRPGNRMKHVDALSRNPVESGEIGEVLHIEEADWVLSGQLTDDKIKRIRQILSKPPTNDEERKIYKNYALRDGRVYRITVRGIQWVVPRGMRHQVVRAAHDDFGHFAVEKTLSRLCEHYWFPRMRKYVEQYIACCIACLYNKRASGRKEGFLHPIKKTAEPLNVFHVDHLGPFPKSRRGHTHIIAGIDAFTKFVFLRAVKSTKVKYVTEYFRDIFATYGKPEILISDQGSCFTSKRFKQFCRQNNIRHVMNAVATPRANGQVERLNRTILAALLSSTLEEERWDEHIRNVQFAINNVANKSTRKTPSQLLLGYVPRNGTDVVLRDEITQVSSVVEDLVATREEALAKMSQAQDNQKKNFDKRRKRPRRYKQGDLVLVEKNVASNTGTSRKLIPPYSGPMVVKTVLPNDRYVVTDMKGSHRTSKKTNYERVVAVDRMRPWRVPGGVSDDTDSESGEDEIVPSDEDPEVTDDSDKKNSDVSDAEEESRGSVSELQFTAEELNAHPEVLSKSQIPSIKKKKDETVAKMVQKYKSLYGKETTGDVNPPVTKIPGAKSCGILKENQNPEVLEPILAPLQAGTSANTLESRKIRRNKKVDKL</sequence>
<feature type="region of interest" description="Disordered" evidence="8">
    <location>
        <begin position="2997"/>
        <end position="3023"/>
    </location>
</feature>
<dbReference type="Pfam" id="PF17919">
    <property type="entry name" value="RT_RNaseH_2"/>
    <property type="match status" value="2"/>
</dbReference>
<feature type="domain" description="Integrase catalytic" evidence="10">
    <location>
        <begin position="1373"/>
        <end position="1530"/>
    </location>
</feature>
<evidence type="ECO:0000256" key="8">
    <source>
        <dbReference type="SAM" id="MobiDB-lite"/>
    </source>
</evidence>
<dbReference type="InterPro" id="IPR000477">
    <property type="entry name" value="RT_dom"/>
</dbReference>
<dbReference type="PANTHER" id="PTHR37984">
    <property type="entry name" value="PROTEIN CBG26694"/>
    <property type="match status" value="1"/>
</dbReference>
<evidence type="ECO:0000256" key="5">
    <source>
        <dbReference type="ARBA" id="ARBA00022759"/>
    </source>
</evidence>
<dbReference type="GO" id="GO:0042575">
    <property type="term" value="C:DNA polymerase complex"/>
    <property type="evidence" value="ECO:0007669"/>
    <property type="project" value="UniProtKB-ARBA"/>
</dbReference>
<dbReference type="Gene3D" id="3.10.20.370">
    <property type="match status" value="1"/>
</dbReference>
<dbReference type="SUPFAM" id="SSF53098">
    <property type="entry name" value="Ribonuclease H-like"/>
    <property type="match status" value="2"/>
</dbReference>
<proteinExistence type="predicted"/>
<dbReference type="InterPro" id="IPR001584">
    <property type="entry name" value="Integrase_cat-core"/>
</dbReference>
<dbReference type="CDD" id="cd01647">
    <property type="entry name" value="RT_LTR"/>
    <property type="match status" value="2"/>
</dbReference>
<gene>
    <name evidence="11" type="primary">AUGUSTUS-3.0.2_32951</name>
    <name evidence="11" type="ORF">TcasGA2_TC032951</name>
</gene>
<evidence type="ECO:0000256" key="4">
    <source>
        <dbReference type="ARBA" id="ARBA00022722"/>
    </source>
</evidence>
<feature type="region of interest" description="Disordered" evidence="8">
    <location>
        <begin position="473"/>
        <end position="501"/>
    </location>
</feature>
<keyword evidence="5" id="KW-0255">Endonuclease</keyword>
<dbReference type="GO" id="GO:0015074">
    <property type="term" value="P:DNA integration"/>
    <property type="evidence" value="ECO:0007669"/>
    <property type="project" value="InterPro"/>
</dbReference>
<dbReference type="Pfam" id="PF24664">
    <property type="entry name" value="Monjiviricetes_fusion"/>
    <property type="match status" value="1"/>
</dbReference>
<organism evidence="11 12">
    <name type="scientific">Tribolium castaneum</name>
    <name type="common">Red flour beetle</name>
    <dbReference type="NCBI Taxonomy" id="7070"/>
    <lineage>
        <taxon>Eukaryota</taxon>
        <taxon>Metazoa</taxon>
        <taxon>Ecdysozoa</taxon>
        <taxon>Arthropoda</taxon>
        <taxon>Hexapoda</taxon>
        <taxon>Insecta</taxon>
        <taxon>Pterygota</taxon>
        <taxon>Neoptera</taxon>
        <taxon>Endopterygota</taxon>
        <taxon>Coleoptera</taxon>
        <taxon>Polyphaga</taxon>
        <taxon>Cucujiformia</taxon>
        <taxon>Tenebrionidae</taxon>
        <taxon>Tenebrionidae incertae sedis</taxon>
        <taxon>Tribolium</taxon>
    </lineage>
</organism>
<protein>
    <recommendedName>
        <fullName evidence="1">RNA-directed DNA polymerase</fullName>
        <ecNumber evidence="1">2.7.7.49</ecNumber>
    </recommendedName>
</protein>
<dbReference type="InterPro" id="IPR050951">
    <property type="entry name" value="Retrovirus_Pol_polyprotein"/>
</dbReference>
<dbReference type="PROSITE" id="PS50994">
    <property type="entry name" value="INTEGRASE"/>
    <property type="match status" value="2"/>
</dbReference>
<keyword evidence="2" id="KW-0808">Transferase</keyword>
<feature type="domain" description="Integrase catalytic" evidence="10">
    <location>
        <begin position="2808"/>
        <end position="2965"/>
    </location>
</feature>
<dbReference type="Pfam" id="PF00665">
    <property type="entry name" value="rve"/>
    <property type="match status" value="2"/>
</dbReference>
<evidence type="ECO:0000259" key="9">
    <source>
        <dbReference type="PROSITE" id="PS50878"/>
    </source>
</evidence>
<dbReference type="InterPro" id="IPR041588">
    <property type="entry name" value="Integrase_H2C2"/>
</dbReference>
<feature type="compositionally biased region" description="Basic residues" evidence="8">
    <location>
        <begin position="1575"/>
        <end position="1585"/>
    </location>
</feature>
<evidence type="ECO:0000313" key="11">
    <source>
        <dbReference type="EMBL" id="KYB27733.1"/>
    </source>
</evidence>
<dbReference type="InterPro" id="IPR021109">
    <property type="entry name" value="Peptidase_aspartic_dom_sf"/>
</dbReference>
<dbReference type="GO" id="GO:0004519">
    <property type="term" value="F:endonuclease activity"/>
    <property type="evidence" value="ECO:0007669"/>
    <property type="project" value="UniProtKB-KW"/>
</dbReference>
<dbReference type="CDD" id="cd00303">
    <property type="entry name" value="retropepsin_like"/>
    <property type="match status" value="1"/>
</dbReference>
<dbReference type="InterPro" id="IPR041577">
    <property type="entry name" value="RT_RNaseH_2"/>
</dbReference>
<evidence type="ECO:0000256" key="6">
    <source>
        <dbReference type="ARBA" id="ARBA00022918"/>
    </source>
</evidence>
<dbReference type="FunFam" id="2.40.70.10:FF:000123">
    <property type="entry name" value="Polyprotein"/>
    <property type="match status" value="1"/>
</dbReference>
<dbReference type="FunFam" id="3.10.10.10:FF:000028">
    <property type="match status" value="2"/>
</dbReference>
<evidence type="ECO:0000256" key="7">
    <source>
        <dbReference type="ARBA" id="ARBA00023268"/>
    </source>
</evidence>
<feature type="region of interest" description="Disordered" evidence="8">
    <location>
        <begin position="1860"/>
        <end position="1890"/>
    </location>
</feature>
<dbReference type="Gene3D" id="3.10.10.10">
    <property type="entry name" value="HIV Type 1 Reverse Transcriptase, subunit A, domain 1"/>
    <property type="match status" value="2"/>
</dbReference>
<dbReference type="Pfam" id="PF00078">
    <property type="entry name" value="RVT_1"/>
    <property type="match status" value="2"/>
</dbReference>
<evidence type="ECO:0000256" key="2">
    <source>
        <dbReference type="ARBA" id="ARBA00022679"/>
    </source>
</evidence>
<evidence type="ECO:0000313" key="12">
    <source>
        <dbReference type="Proteomes" id="UP000007266"/>
    </source>
</evidence>
<dbReference type="Gene3D" id="3.30.420.10">
    <property type="entry name" value="Ribonuclease H-like superfamily/Ribonuclease H"/>
    <property type="match status" value="2"/>
</dbReference>
<dbReference type="EMBL" id="KQ971339">
    <property type="protein sequence ID" value="KYB27733.1"/>
    <property type="molecule type" value="Genomic_DNA"/>
</dbReference>
<dbReference type="FunFam" id="3.10.20.370:FF:000001">
    <property type="entry name" value="Retrovirus-related Pol polyprotein from transposon 17.6-like protein"/>
    <property type="match status" value="2"/>
</dbReference>
<reference evidence="11 12" key="1">
    <citation type="journal article" date="2008" name="Nature">
        <title>The genome of the model beetle and pest Tribolium castaneum.</title>
        <authorList>
            <consortium name="Tribolium Genome Sequencing Consortium"/>
            <person name="Richards S."/>
            <person name="Gibbs R.A."/>
            <person name="Weinstock G.M."/>
            <person name="Brown S.J."/>
            <person name="Denell R."/>
            <person name="Beeman R.W."/>
            <person name="Gibbs R."/>
            <person name="Beeman R.W."/>
            <person name="Brown S.J."/>
            <person name="Bucher G."/>
            <person name="Friedrich M."/>
            <person name="Grimmelikhuijzen C.J."/>
            <person name="Klingler M."/>
            <person name="Lorenzen M."/>
            <person name="Richards S."/>
            <person name="Roth S."/>
            <person name="Schroder R."/>
            <person name="Tautz D."/>
            <person name="Zdobnov E.M."/>
            <person name="Muzny D."/>
            <person name="Gibbs R.A."/>
            <person name="Weinstock G.M."/>
            <person name="Attaway T."/>
            <person name="Bell S."/>
            <person name="Buhay C.J."/>
            <person name="Chandrabose M.N."/>
            <person name="Chavez D."/>
            <person name="Clerk-Blankenburg K.P."/>
            <person name="Cree A."/>
            <person name="Dao M."/>
            <person name="Davis C."/>
            <person name="Chacko J."/>
            <person name="Dinh H."/>
            <person name="Dugan-Rocha S."/>
            <person name="Fowler G."/>
            <person name="Garner T.T."/>
            <person name="Garnes J."/>
            <person name="Gnirke A."/>
            <person name="Hawes A."/>
            <person name="Hernandez J."/>
            <person name="Hines S."/>
            <person name="Holder M."/>
            <person name="Hume J."/>
            <person name="Jhangiani S.N."/>
            <person name="Joshi V."/>
            <person name="Khan Z.M."/>
            <person name="Jackson L."/>
            <person name="Kovar C."/>
            <person name="Kowis A."/>
            <person name="Lee S."/>
            <person name="Lewis L.R."/>
            <person name="Margolis J."/>
            <person name="Morgan M."/>
            <person name="Nazareth L.V."/>
            <person name="Nguyen N."/>
            <person name="Okwuonu G."/>
            <person name="Parker D."/>
            <person name="Richards S."/>
            <person name="Ruiz S.J."/>
            <person name="Santibanez J."/>
            <person name="Savard J."/>
            <person name="Scherer S.E."/>
            <person name="Schneider B."/>
            <person name="Sodergren E."/>
            <person name="Tautz D."/>
            <person name="Vattahil S."/>
            <person name="Villasana D."/>
            <person name="White C.S."/>
            <person name="Wright R."/>
            <person name="Park Y."/>
            <person name="Beeman R.W."/>
            <person name="Lord J."/>
            <person name="Oppert B."/>
            <person name="Lorenzen M."/>
            <person name="Brown S."/>
            <person name="Wang L."/>
            <person name="Savard J."/>
            <person name="Tautz D."/>
            <person name="Richards S."/>
            <person name="Weinstock G."/>
            <person name="Gibbs R.A."/>
            <person name="Liu Y."/>
            <person name="Worley K."/>
            <person name="Weinstock G."/>
            <person name="Elsik C.G."/>
            <person name="Reese J.T."/>
            <person name="Elhaik E."/>
            <person name="Landan G."/>
            <person name="Graur D."/>
            <person name="Arensburger P."/>
            <person name="Atkinson P."/>
            <person name="Beeman R.W."/>
            <person name="Beidler J."/>
            <person name="Brown S.J."/>
            <person name="Demuth J.P."/>
            <person name="Drury D.W."/>
            <person name="Du Y.Z."/>
            <person name="Fujiwara H."/>
            <person name="Lorenzen M."/>
            <person name="Maselli V."/>
            <person name="Osanai M."/>
            <person name="Park Y."/>
            <person name="Robertson H.M."/>
            <person name="Tu Z."/>
            <person name="Wang J.J."/>
            <person name="Wang S."/>
            <person name="Richards S."/>
            <person name="Song H."/>
            <person name="Zhang L."/>
            <person name="Sodergren E."/>
            <person name="Werner D."/>
            <person name="Stanke M."/>
            <person name="Morgenstern B."/>
            <person name="Solovyev V."/>
            <person name="Kosarev P."/>
            <person name="Brown G."/>
            <person name="Chen H.C."/>
            <person name="Ermolaeva O."/>
            <person name="Hlavina W."/>
            <person name="Kapustin Y."/>
            <person name="Kiryutin B."/>
            <person name="Kitts P."/>
            <person name="Maglott D."/>
            <person name="Pruitt K."/>
            <person name="Sapojnikov V."/>
            <person name="Souvorov A."/>
            <person name="Mackey A.J."/>
            <person name="Waterhouse R.M."/>
            <person name="Wyder S."/>
            <person name="Zdobnov E.M."/>
            <person name="Zdobnov E.M."/>
            <person name="Wyder S."/>
            <person name="Kriventseva E.V."/>
            <person name="Kadowaki T."/>
            <person name="Bork P."/>
            <person name="Aranda M."/>
            <person name="Bao R."/>
            <person name="Beermann A."/>
            <person name="Berns N."/>
            <person name="Bolognesi R."/>
            <person name="Bonneton F."/>
            <person name="Bopp D."/>
            <person name="Brown S.J."/>
            <person name="Bucher G."/>
            <person name="Butts T."/>
            <person name="Chaumot A."/>
            <person name="Denell R.E."/>
            <person name="Ferrier D.E."/>
            <person name="Friedrich M."/>
            <person name="Gordon C.M."/>
            <person name="Jindra M."/>
            <person name="Klingler M."/>
            <person name="Lan Q."/>
            <person name="Lattorff H.M."/>
            <person name="Laudet V."/>
            <person name="von Levetsow C."/>
            <person name="Liu Z."/>
            <person name="Lutz R."/>
            <person name="Lynch J.A."/>
            <person name="da Fonseca R.N."/>
            <person name="Posnien N."/>
            <person name="Reuter R."/>
            <person name="Roth S."/>
            <person name="Savard J."/>
            <person name="Schinko J.B."/>
            <person name="Schmitt C."/>
            <person name="Schoppmeier M."/>
            <person name="Schroder R."/>
            <person name="Shippy T.D."/>
            <person name="Simonnet F."/>
            <person name="Marques-Souza H."/>
            <person name="Tautz D."/>
            <person name="Tomoyasu Y."/>
            <person name="Trauner J."/>
            <person name="Van der Zee M."/>
            <person name="Vervoort M."/>
            <person name="Wittkopp N."/>
            <person name="Wimmer E.A."/>
            <person name="Yang X."/>
            <person name="Jones A.K."/>
            <person name="Sattelle D.B."/>
            <person name="Ebert P.R."/>
            <person name="Nelson D."/>
            <person name="Scott J.G."/>
            <person name="Beeman R.W."/>
            <person name="Muthukrishnan S."/>
            <person name="Kramer K.J."/>
            <person name="Arakane Y."/>
            <person name="Beeman R.W."/>
            <person name="Zhu Q."/>
            <person name="Hogenkamp D."/>
            <person name="Dixit R."/>
            <person name="Oppert B."/>
            <person name="Jiang H."/>
            <person name="Zou Z."/>
            <person name="Marshall J."/>
            <person name="Elpidina E."/>
            <person name="Vinokurov K."/>
            <person name="Oppert C."/>
            <person name="Zou Z."/>
            <person name="Evans J."/>
            <person name="Lu Z."/>
            <person name="Zhao P."/>
            <person name="Sumathipala N."/>
            <person name="Altincicek B."/>
            <person name="Vilcinskas A."/>
            <person name="Williams M."/>
            <person name="Hultmark D."/>
            <person name="Hetru C."/>
            <person name="Jiang H."/>
            <person name="Grimmelikhuijzen C.J."/>
            <person name="Hauser F."/>
            <person name="Cazzamali G."/>
            <person name="Williamson M."/>
            <person name="Park Y."/>
            <person name="Li B."/>
            <person name="Tanaka Y."/>
            <person name="Predel R."/>
            <person name="Neupert S."/>
            <person name="Schachtner J."/>
            <person name="Verleyen P."/>
            <person name="Raible F."/>
            <person name="Bork P."/>
            <person name="Friedrich M."/>
            <person name="Walden K.K."/>
            <person name="Robertson H.M."/>
            <person name="Angeli S."/>
            <person name="Foret S."/>
            <person name="Bucher G."/>
            <person name="Schuetz S."/>
            <person name="Maleszka R."/>
            <person name="Wimmer E.A."/>
            <person name="Beeman R.W."/>
            <person name="Lorenzen M."/>
            <person name="Tomoyasu Y."/>
            <person name="Miller S.C."/>
            <person name="Grossmann D."/>
            <person name="Bucher G."/>
        </authorList>
    </citation>
    <scope>NUCLEOTIDE SEQUENCE [LARGE SCALE GENOMIC DNA]</scope>
    <source>
        <strain evidence="11 12">Georgia GA2</strain>
    </source>
</reference>
<feature type="compositionally biased region" description="Basic residues" evidence="8">
    <location>
        <begin position="3010"/>
        <end position="3020"/>
    </location>
</feature>
<feature type="compositionally biased region" description="Basic residues" evidence="8">
    <location>
        <begin position="3237"/>
        <end position="3247"/>
    </location>
</feature>
<dbReference type="Proteomes" id="UP000007266">
    <property type="component" value="Linkage group 4"/>
</dbReference>
<keyword evidence="5" id="KW-0378">Hydrolase</keyword>
<dbReference type="GO" id="GO:0003676">
    <property type="term" value="F:nucleic acid binding"/>
    <property type="evidence" value="ECO:0007669"/>
    <property type="project" value="InterPro"/>
</dbReference>
<feature type="compositionally biased region" description="Polar residues" evidence="8">
    <location>
        <begin position="1691"/>
        <end position="1700"/>
    </location>
</feature>
<evidence type="ECO:0000259" key="10">
    <source>
        <dbReference type="PROSITE" id="PS50994"/>
    </source>
</evidence>
<feature type="compositionally biased region" description="Basic and acidic residues" evidence="8">
    <location>
        <begin position="488"/>
        <end position="498"/>
    </location>
</feature>
<dbReference type="FunFam" id="3.30.70.270:FF:000023">
    <property type="entry name" value="Pol"/>
    <property type="match status" value="2"/>
</dbReference>
<evidence type="ECO:0000256" key="3">
    <source>
        <dbReference type="ARBA" id="ARBA00022695"/>
    </source>
</evidence>
<feature type="compositionally biased region" description="Acidic residues" evidence="8">
    <location>
        <begin position="3098"/>
        <end position="3120"/>
    </location>
</feature>
<feature type="region of interest" description="Disordered" evidence="8">
    <location>
        <begin position="3226"/>
        <end position="3247"/>
    </location>
</feature>
<dbReference type="Gene3D" id="2.40.70.10">
    <property type="entry name" value="Acid Proteases"/>
    <property type="match status" value="1"/>
</dbReference>